<evidence type="ECO:0000256" key="1">
    <source>
        <dbReference type="SAM" id="MobiDB-lite"/>
    </source>
</evidence>
<comment type="caution">
    <text evidence="3">The sequence shown here is derived from an EMBL/GenBank/DDBJ whole genome shotgun (WGS) entry which is preliminary data.</text>
</comment>
<feature type="region of interest" description="Disordered" evidence="1">
    <location>
        <begin position="316"/>
        <end position="395"/>
    </location>
</feature>
<dbReference type="EMBL" id="SDOV01000001">
    <property type="protein sequence ID" value="KAH7646707.1"/>
    <property type="molecule type" value="Genomic_DNA"/>
</dbReference>
<feature type="compositionally biased region" description="Low complexity" evidence="1">
    <location>
        <begin position="108"/>
        <end position="128"/>
    </location>
</feature>
<gene>
    <name evidence="3" type="ORF">HUG17_2245</name>
</gene>
<feature type="compositionally biased region" description="Low complexity" evidence="1">
    <location>
        <begin position="337"/>
        <end position="350"/>
    </location>
</feature>
<dbReference type="AlphaFoldDB" id="A0A9D4PA42"/>
<dbReference type="Pfam" id="PF15997">
    <property type="entry name" value="DUF4772"/>
    <property type="match status" value="1"/>
</dbReference>
<feature type="compositionally biased region" description="Polar residues" evidence="1">
    <location>
        <begin position="355"/>
        <end position="366"/>
    </location>
</feature>
<protein>
    <recommendedName>
        <fullName evidence="2">DUF4772 domain-containing protein</fullName>
    </recommendedName>
</protein>
<sequence length="420" mass="45935">MSTMATIPLSISLDSMATNSNNLTSTTTSSSSSSSSNRGKWSAATIGTIISAPIRGYYYPGRVKAIKKTLPPTPTTTPTTTTTTTNTTNTSNSMLPKDLSPSSSDNHANNQQQQQQLTTNNANNNNNNNGQLIYSIQFTNPLDSYTFDWMDELGNGNGNDQQPNDNQSTANNTNTTTVTTAKDQGLILDYTADQLIGRGFEPITRALLSENQKVFITYRNRECSAHVLKHDTDTDDVTLVIDSPSSSSSSSTMATATTNSSSSSSSSTTINSSTSISSSNHHHQDLSTNQQPQEIRIVRLNEIRLLPSRKSARIQEHPDYSLLASNGRRSPDDNLEMNQSSKSSSTMNKSKQSRQRNQSGSSILLTNNSNNGEIQNNGFRMNHHHHQHQQSAHIDVPQQQKLNRFGHSFNQNNSNNIGAM</sequence>
<dbReference type="InterPro" id="IPR031940">
    <property type="entry name" value="DUF4772"/>
</dbReference>
<feature type="compositionally biased region" description="Low complexity" evidence="1">
    <location>
        <begin position="367"/>
        <end position="377"/>
    </location>
</feature>
<feature type="compositionally biased region" description="Low complexity" evidence="1">
    <location>
        <begin position="76"/>
        <end position="90"/>
    </location>
</feature>
<feature type="domain" description="DUF4772" evidence="2">
    <location>
        <begin position="160"/>
        <end position="240"/>
    </location>
</feature>
<evidence type="ECO:0000313" key="3">
    <source>
        <dbReference type="EMBL" id="KAH7646707.1"/>
    </source>
</evidence>
<accession>A0A9D4PA42</accession>
<feature type="compositionally biased region" description="Low complexity" evidence="1">
    <location>
        <begin position="158"/>
        <end position="177"/>
    </location>
</feature>
<feature type="compositionally biased region" description="Low complexity" evidence="1">
    <location>
        <begin position="245"/>
        <end position="279"/>
    </location>
</feature>
<organism evidence="3">
    <name type="scientific">Dermatophagoides farinae</name>
    <name type="common">American house dust mite</name>
    <dbReference type="NCBI Taxonomy" id="6954"/>
    <lineage>
        <taxon>Eukaryota</taxon>
        <taxon>Metazoa</taxon>
        <taxon>Ecdysozoa</taxon>
        <taxon>Arthropoda</taxon>
        <taxon>Chelicerata</taxon>
        <taxon>Arachnida</taxon>
        <taxon>Acari</taxon>
        <taxon>Acariformes</taxon>
        <taxon>Sarcoptiformes</taxon>
        <taxon>Astigmata</taxon>
        <taxon>Psoroptidia</taxon>
        <taxon>Analgoidea</taxon>
        <taxon>Pyroglyphidae</taxon>
        <taxon>Dermatophagoidinae</taxon>
        <taxon>Dermatophagoides</taxon>
    </lineage>
</organism>
<dbReference type="Proteomes" id="UP000828236">
    <property type="component" value="Unassembled WGS sequence"/>
</dbReference>
<reference evidence="3" key="1">
    <citation type="submission" date="2020-06" db="EMBL/GenBank/DDBJ databases">
        <authorList>
            <person name="Ji K."/>
            <person name="Li J."/>
        </authorList>
    </citation>
    <scope>NUCLEOTIDE SEQUENCE</scope>
    <source>
        <strain evidence="3">JKM2019</strain>
        <tissue evidence="3">Whole body</tissue>
    </source>
</reference>
<feature type="region of interest" description="Disordered" evidence="1">
    <location>
        <begin position="149"/>
        <end position="177"/>
    </location>
</feature>
<evidence type="ECO:0000259" key="2">
    <source>
        <dbReference type="Pfam" id="PF15997"/>
    </source>
</evidence>
<name>A0A9D4PA42_DERFA</name>
<proteinExistence type="predicted"/>
<feature type="region of interest" description="Disordered" evidence="1">
    <location>
        <begin position="240"/>
        <end position="293"/>
    </location>
</feature>
<feature type="region of interest" description="Disordered" evidence="1">
    <location>
        <begin position="67"/>
        <end position="128"/>
    </location>
</feature>
<reference evidence="3" key="2">
    <citation type="journal article" date="2021" name="World Allergy Organ. J.">
        <title>Chromosome-level assembly of Dermatophagoides farinae genome and transcriptome reveals two novel allergens Der f 37 and Der f 39.</title>
        <authorList>
            <person name="Chen J."/>
            <person name="Cai Z."/>
            <person name="Fan D."/>
            <person name="Hu J."/>
            <person name="Hou Y."/>
            <person name="He Y."/>
            <person name="Zhang Z."/>
            <person name="Zhao Z."/>
            <person name="Gao P."/>
            <person name="Hu W."/>
            <person name="Sun J."/>
            <person name="Li J."/>
            <person name="Ji K."/>
        </authorList>
    </citation>
    <scope>NUCLEOTIDE SEQUENCE</scope>
    <source>
        <strain evidence="3">JKM2019</strain>
    </source>
</reference>